<sequence>MTQMEYEPPREISLDAWRRSSKRALRLRWWVTGMEPKKRRPMRRHKSSTVLRSTCGDGVYRAVTSHLQKKVSLFRAPSDPVRVRKWARSIKRRFVQRTFKHVINGQTVELDRERPTLSQDAIPTIFPDAPSYFTTQQPKREQKETWTTAIPRQRSVELRITTQLKPSKHSPALFFTKAKNMERNTQKEKQKLLKSSDVRKAPVTWECPLAAAERAGARKRNPPASAGAICRSIAEYFTSARAFTTLEEPF</sequence>
<organism evidence="1 2">
    <name type="scientific">Dermacentor silvarum</name>
    <name type="common">Tick</name>
    <dbReference type="NCBI Taxonomy" id="543639"/>
    <lineage>
        <taxon>Eukaryota</taxon>
        <taxon>Metazoa</taxon>
        <taxon>Ecdysozoa</taxon>
        <taxon>Arthropoda</taxon>
        <taxon>Chelicerata</taxon>
        <taxon>Arachnida</taxon>
        <taxon>Acari</taxon>
        <taxon>Parasitiformes</taxon>
        <taxon>Ixodida</taxon>
        <taxon>Ixodoidea</taxon>
        <taxon>Ixodidae</taxon>
        <taxon>Rhipicephalinae</taxon>
        <taxon>Dermacentor</taxon>
    </lineage>
</organism>
<evidence type="ECO:0000313" key="1">
    <source>
        <dbReference type="EMBL" id="KAH7938111.1"/>
    </source>
</evidence>
<dbReference type="Proteomes" id="UP000821865">
    <property type="component" value="Chromosome 8"/>
</dbReference>
<protein>
    <submittedName>
        <fullName evidence="1">Uncharacterized protein</fullName>
    </submittedName>
</protein>
<comment type="caution">
    <text evidence="1">The sequence shown here is derived from an EMBL/GenBank/DDBJ whole genome shotgun (WGS) entry which is preliminary data.</text>
</comment>
<gene>
    <name evidence="1" type="ORF">HPB49_020034</name>
</gene>
<reference evidence="1" key="1">
    <citation type="submission" date="2020-05" db="EMBL/GenBank/DDBJ databases">
        <title>Large-scale comparative analyses of tick genomes elucidate their genetic diversity and vector capacities.</title>
        <authorList>
            <person name="Jia N."/>
            <person name="Wang J."/>
            <person name="Shi W."/>
            <person name="Du L."/>
            <person name="Sun Y."/>
            <person name="Zhan W."/>
            <person name="Jiang J."/>
            <person name="Wang Q."/>
            <person name="Zhang B."/>
            <person name="Ji P."/>
            <person name="Sakyi L.B."/>
            <person name="Cui X."/>
            <person name="Yuan T."/>
            <person name="Jiang B."/>
            <person name="Yang W."/>
            <person name="Lam T.T.-Y."/>
            <person name="Chang Q."/>
            <person name="Ding S."/>
            <person name="Wang X."/>
            <person name="Zhu J."/>
            <person name="Ruan X."/>
            <person name="Zhao L."/>
            <person name="Wei J."/>
            <person name="Que T."/>
            <person name="Du C."/>
            <person name="Cheng J."/>
            <person name="Dai P."/>
            <person name="Han X."/>
            <person name="Huang E."/>
            <person name="Gao Y."/>
            <person name="Liu J."/>
            <person name="Shao H."/>
            <person name="Ye R."/>
            <person name="Li L."/>
            <person name="Wei W."/>
            <person name="Wang X."/>
            <person name="Wang C."/>
            <person name="Yang T."/>
            <person name="Huo Q."/>
            <person name="Li W."/>
            <person name="Guo W."/>
            <person name="Chen H."/>
            <person name="Zhou L."/>
            <person name="Ni X."/>
            <person name="Tian J."/>
            <person name="Zhou Y."/>
            <person name="Sheng Y."/>
            <person name="Liu T."/>
            <person name="Pan Y."/>
            <person name="Xia L."/>
            <person name="Li J."/>
            <person name="Zhao F."/>
            <person name="Cao W."/>
        </authorList>
    </citation>
    <scope>NUCLEOTIDE SEQUENCE</scope>
    <source>
        <strain evidence="1">Dsil-2018</strain>
    </source>
</reference>
<evidence type="ECO:0000313" key="2">
    <source>
        <dbReference type="Proteomes" id="UP000821865"/>
    </source>
</evidence>
<name>A0ACB8CB12_DERSI</name>
<accession>A0ACB8CB12</accession>
<proteinExistence type="predicted"/>
<keyword evidence="2" id="KW-1185">Reference proteome</keyword>
<dbReference type="EMBL" id="CM023477">
    <property type="protein sequence ID" value="KAH7938111.1"/>
    <property type="molecule type" value="Genomic_DNA"/>
</dbReference>